<gene>
    <name evidence="1" type="ORF">ABV298_31550</name>
</gene>
<dbReference type="PROSITE" id="PS51257">
    <property type="entry name" value="PROKAR_LIPOPROTEIN"/>
    <property type="match status" value="1"/>
</dbReference>
<proteinExistence type="predicted"/>
<accession>A0AAU8FL46</accession>
<sequence length="319" mass="35442">MRTTSYQVRRSAWPVFLSFCGALSVLLSGCDKQLLSETRSSPDEGKRAARLSGEPVFKADYEVETVSIGRIESRDSKAAKSDIVFAEIGLQPRIERQKVNFQINGDGSYELTIQPLSPQRLDLLPPTVRKRASESVLSNRTVVRNNVATFYNSKGEEVGNSMFKAGRFDKLVAKVLESKGGDNSISNEIIGHPLITESQILKTAQEKGAVVKANGAVTEITFDLSKFSGEVDAQGESLSKMAVQYYDFDRHRLLGEKLLESSTDKLLYKSSIFYSSPEEGNQVSKIISETFDEDPRTGLRTKVTKQVFYSKMNIVVNQN</sequence>
<organism evidence="1">
    <name type="scientific">Dyadobacter sp. 676</name>
    <dbReference type="NCBI Taxonomy" id="3088362"/>
    <lineage>
        <taxon>Bacteria</taxon>
        <taxon>Pseudomonadati</taxon>
        <taxon>Bacteroidota</taxon>
        <taxon>Cytophagia</taxon>
        <taxon>Cytophagales</taxon>
        <taxon>Spirosomataceae</taxon>
        <taxon>Dyadobacter</taxon>
    </lineage>
</organism>
<evidence type="ECO:0008006" key="2">
    <source>
        <dbReference type="Google" id="ProtNLM"/>
    </source>
</evidence>
<protein>
    <recommendedName>
        <fullName evidence="2">Lipoprotein</fullName>
    </recommendedName>
</protein>
<dbReference type="EMBL" id="CP159289">
    <property type="protein sequence ID" value="XCH24771.1"/>
    <property type="molecule type" value="Genomic_DNA"/>
</dbReference>
<evidence type="ECO:0000313" key="1">
    <source>
        <dbReference type="EMBL" id="XCH24771.1"/>
    </source>
</evidence>
<name>A0AAU8FL46_9BACT</name>
<dbReference type="AlphaFoldDB" id="A0AAU8FL46"/>
<dbReference type="RefSeq" id="WP_353720085.1">
    <property type="nucleotide sequence ID" value="NZ_CP159289.1"/>
</dbReference>
<reference evidence="1" key="1">
    <citation type="submission" date="2024-06" db="EMBL/GenBank/DDBJ databases">
        <title>Sequencing and assembly of the genome of Dyadobacter sp. strain 676, a symbiont of Cyamopsis tetragonoloba.</title>
        <authorList>
            <person name="Guro P."/>
            <person name="Sazanova A."/>
            <person name="Kuznetsova I."/>
            <person name="Belimov A."/>
            <person name="Safronova V."/>
        </authorList>
    </citation>
    <scope>NUCLEOTIDE SEQUENCE</scope>
    <source>
        <strain evidence="1">676</strain>
    </source>
</reference>